<reference evidence="2 3" key="1">
    <citation type="submission" date="2019-08" db="EMBL/GenBank/DDBJ databases">
        <authorList>
            <person name="Peeters C."/>
        </authorList>
    </citation>
    <scope>NUCLEOTIDE SEQUENCE [LARGE SCALE GENOMIC DNA]</scope>
    <source>
        <strain evidence="2 3">LMG 31121</strain>
    </source>
</reference>
<feature type="compositionally biased region" description="Acidic residues" evidence="1">
    <location>
        <begin position="240"/>
        <end position="252"/>
    </location>
</feature>
<dbReference type="RefSeq" id="WP_150811428.1">
    <property type="nucleotide sequence ID" value="NZ_CABPSR010000031.1"/>
</dbReference>
<dbReference type="Proteomes" id="UP000335538">
    <property type="component" value="Unassembled WGS sequence"/>
</dbReference>
<evidence type="ECO:0000256" key="1">
    <source>
        <dbReference type="SAM" id="MobiDB-lite"/>
    </source>
</evidence>
<gene>
    <name evidence="2" type="ORF">PSP31121_05358</name>
</gene>
<protein>
    <recommendedName>
        <fullName evidence="4">Type III secretion system apparatus protein</fullName>
    </recommendedName>
</protein>
<name>A0A5E5BK95_9BURK</name>
<evidence type="ECO:0008006" key="4">
    <source>
        <dbReference type="Google" id="ProtNLM"/>
    </source>
</evidence>
<organism evidence="2 3">
    <name type="scientific">Pandoraea sputorum</name>
    <dbReference type="NCBI Taxonomy" id="93222"/>
    <lineage>
        <taxon>Bacteria</taxon>
        <taxon>Pseudomonadati</taxon>
        <taxon>Pseudomonadota</taxon>
        <taxon>Betaproteobacteria</taxon>
        <taxon>Burkholderiales</taxon>
        <taxon>Burkholderiaceae</taxon>
        <taxon>Pandoraea</taxon>
    </lineage>
</organism>
<proteinExistence type="predicted"/>
<dbReference type="AlphaFoldDB" id="A0A5E5BK95"/>
<evidence type="ECO:0000313" key="2">
    <source>
        <dbReference type="EMBL" id="VVE85686.1"/>
    </source>
</evidence>
<sequence>MNNPLGIVVHALPGPLPAGAIVPAAELARRQDHAAVRDTLLAAARAEADALREAGATALAQAQEAAEQVRAAARDEADALGRQAKAQAIDEALQWLCAEHVLAQRLAAELAQRWRGLTAQVLDEVLGQRDLNERVLHHVEQRVAELLPQGRLTLAVAPEALAQATQAWAGTPALSLVADAALGPGQARLENARLRLHLDAPAHQAALLAHFAQAPAYDAAALGADPDAEAEPAPAPAPDGDSEGGLDVDLDGEGGLDVDLDGEGGLDVDVGGEGGLNVDLDGEGGLDVEVDGDFDLDFDFDAALDAHPDAISPLALTARPTRNEFAAPGLLEAAPSYPATWLKDFADDPWEVTHD</sequence>
<evidence type="ECO:0000313" key="3">
    <source>
        <dbReference type="Proteomes" id="UP000335538"/>
    </source>
</evidence>
<dbReference type="EMBL" id="CABPSR010000031">
    <property type="protein sequence ID" value="VVE85686.1"/>
    <property type="molecule type" value="Genomic_DNA"/>
</dbReference>
<accession>A0A5E5BK95</accession>
<feature type="region of interest" description="Disordered" evidence="1">
    <location>
        <begin position="226"/>
        <end position="252"/>
    </location>
</feature>